<keyword evidence="5" id="KW-0997">Cell inner membrane</keyword>
<evidence type="ECO:0000313" key="12">
    <source>
        <dbReference type="Proteomes" id="UP001652445"/>
    </source>
</evidence>
<reference evidence="11 12" key="1">
    <citation type="submission" date="2022-09" db="EMBL/GenBank/DDBJ databases">
        <authorList>
            <person name="Han X.L."/>
            <person name="Wang Q."/>
            <person name="Lu T."/>
        </authorList>
    </citation>
    <scope>NUCLEOTIDE SEQUENCE [LARGE SCALE GENOMIC DNA]</scope>
    <source>
        <strain evidence="11 12">WQ 127069</strain>
    </source>
</reference>
<dbReference type="SUPFAM" id="SSF52540">
    <property type="entry name" value="P-loop containing nucleoside triphosphate hydrolases"/>
    <property type="match status" value="1"/>
</dbReference>
<dbReference type="CDD" id="cd03257">
    <property type="entry name" value="ABC_NikE_OppD_transporters"/>
    <property type="match status" value="1"/>
</dbReference>
<evidence type="ECO:0000259" key="10">
    <source>
        <dbReference type="PROSITE" id="PS50893"/>
    </source>
</evidence>
<dbReference type="InterPro" id="IPR027417">
    <property type="entry name" value="P-loop_NTPase"/>
</dbReference>
<gene>
    <name evidence="11" type="ORF">OB236_13440</name>
</gene>
<evidence type="ECO:0000256" key="4">
    <source>
        <dbReference type="ARBA" id="ARBA00022475"/>
    </source>
</evidence>
<accession>A0ABT2UGE9</accession>
<evidence type="ECO:0000313" key="11">
    <source>
        <dbReference type="EMBL" id="MCU6793121.1"/>
    </source>
</evidence>
<sequence>MSSIPQPLFEISGLHTGITKPENGRCLLQDVSFHIDQGETVAVVGESGCGKSTLALSIMGLLEAPLGIQSGRIRLQDRDLLQISKKEMKRVRGTEIAIVFQDPMSAFHPMIPLGAQLMECLKTGDRRVRISRCLDMLDRVGLPDPGKQMKSYSFELSGGMLQRVMIAMALLNGPKLLIADEPTTALDVTVQASILRLLKDIQQEFGMGMLFISHDLGVVSELADRIVVMRQGQVVEYGEASCLLDNPTHPYTRHLLEMVPVLGRSLPAKVLTYDQHVLQTEVVEAI</sequence>
<comment type="similarity">
    <text evidence="2">Belongs to the ABC transporter superfamily.</text>
</comment>
<evidence type="ECO:0000256" key="2">
    <source>
        <dbReference type="ARBA" id="ARBA00005417"/>
    </source>
</evidence>
<evidence type="ECO:0000256" key="3">
    <source>
        <dbReference type="ARBA" id="ARBA00022448"/>
    </source>
</evidence>
<dbReference type="Pfam" id="PF00005">
    <property type="entry name" value="ABC_tran"/>
    <property type="match status" value="1"/>
</dbReference>
<feature type="domain" description="ABC transporter" evidence="10">
    <location>
        <begin position="9"/>
        <end position="256"/>
    </location>
</feature>
<evidence type="ECO:0000256" key="1">
    <source>
        <dbReference type="ARBA" id="ARBA00004202"/>
    </source>
</evidence>
<keyword evidence="3" id="KW-0813">Transport</keyword>
<dbReference type="SMART" id="SM00382">
    <property type="entry name" value="AAA"/>
    <property type="match status" value="1"/>
</dbReference>
<dbReference type="InterPro" id="IPR003439">
    <property type="entry name" value="ABC_transporter-like_ATP-bd"/>
</dbReference>
<dbReference type="InterPro" id="IPR017871">
    <property type="entry name" value="ABC_transporter-like_CS"/>
</dbReference>
<name>A0ABT2UGE9_9BACL</name>
<dbReference type="Pfam" id="PF08352">
    <property type="entry name" value="oligo_HPY"/>
    <property type="match status" value="1"/>
</dbReference>
<dbReference type="InterPro" id="IPR003593">
    <property type="entry name" value="AAA+_ATPase"/>
</dbReference>
<dbReference type="InterPro" id="IPR013563">
    <property type="entry name" value="Oligopep_ABC_C"/>
</dbReference>
<keyword evidence="4" id="KW-1003">Cell membrane</keyword>
<dbReference type="Gene3D" id="3.40.50.300">
    <property type="entry name" value="P-loop containing nucleotide triphosphate hydrolases"/>
    <property type="match status" value="1"/>
</dbReference>
<evidence type="ECO:0000256" key="9">
    <source>
        <dbReference type="ARBA" id="ARBA00023136"/>
    </source>
</evidence>
<dbReference type="GO" id="GO:0005524">
    <property type="term" value="F:ATP binding"/>
    <property type="evidence" value="ECO:0007669"/>
    <property type="project" value="UniProtKB-KW"/>
</dbReference>
<keyword evidence="6" id="KW-0547">Nucleotide-binding</keyword>
<comment type="caution">
    <text evidence="11">The sequence shown here is derived from an EMBL/GenBank/DDBJ whole genome shotgun (WGS) entry which is preliminary data.</text>
</comment>
<dbReference type="PROSITE" id="PS00211">
    <property type="entry name" value="ABC_TRANSPORTER_1"/>
    <property type="match status" value="1"/>
</dbReference>
<keyword evidence="9" id="KW-0472">Membrane</keyword>
<comment type="subcellular location">
    <subcellularLocation>
        <location evidence="1">Cell membrane</location>
        <topology evidence="1">Peripheral membrane protein</topology>
    </subcellularLocation>
</comment>
<dbReference type="EMBL" id="JAOQIO010000038">
    <property type="protein sequence ID" value="MCU6793121.1"/>
    <property type="molecule type" value="Genomic_DNA"/>
</dbReference>
<keyword evidence="12" id="KW-1185">Reference proteome</keyword>
<organism evidence="11 12">
    <name type="scientific">Paenibacillus baimaensis</name>
    <dbReference type="NCBI Taxonomy" id="2982185"/>
    <lineage>
        <taxon>Bacteria</taxon>
        <taxon>Bacillati</taxon>
        <taxon>Bacillota</taxon>
        <taxon>Bacilli</taxon>
        <taxon>Bacillales</taxon>
        <taxon>Paenibacillaceae</taxon>
        <taxon>Paenibacillus</taxon>
    </lineage>
</organism>
<protein>
    <submittedName>
        <fullName evidence="11">ABC transporter ATP-binding protein</fullName>
    </submittedName>
</protein>
<dbReference type="Proteomes" id="UP001652445">
    <property type="component" value="Unassembled WGS sequence"/>
</dbReference>
<dbReference type="PROSITE" id="PS50893">
    <property type="entry name" value="ABC_TRANSPORTER_2"/>
    <property type="match status" value="1"/>
</dbReference>
<dbReference type="PANTHER" id="PTHR43297">
    <property type="entry name" value="OLIGOPEPTIDE TRANSPORT ATP-BINDING PROTEIN APPD"/>
    <property type="match status" value="1"/>
</dbReference>
<dbReference type="InterPro" id="IPR050388">
    <property type="entry name" value="ABC_Ni/Peptide_Import"/>
</dbReference>
<keyword evidence="7 11" id="KW-0067">ATP-binding</keyword>
<dbReference type="PANTHER" id="PTHR43297:SF14">
    <property type="entry name" value="ATPASE AAA-TYPE CORE DOMAIN-CONTAINING PROTEIN"/>
    <property type="match status" value="1"/>
</dbReference>
<evidence type="ECO:0000256" key="7">
    <source>
        <dbReference type="ARBA" id="ARBA00022840"/>
    </source>
</evidence>
<evidence type="ECO:0000256" key="5">
    <source>
        <dbReference type="ARBA" id="ARBA00022519"/>
    </source>
</evidence>
<evidence type="ECO:0000256" key="6">
    <source>
        <dbReference type="ARBA" id="ARBA00022741"/>
    </source>
</evidence>
<evidence type="ECO:0000256" key="8">
    <source>
        <dbReference type="ARBA" id="ARBA00022967"/>
    </source>
</evidence>
<dbReference type="RefSeq" id="WP_262684430.1">
    <property type="nucleotide sequence ID" value="NZ_JAOQIO010000038.1"/>
</dbReference>
<keyword evidence="8" id="KW-1278">Translocase</keyword>
<proteinExistence type="inferred from homology"/>